<feature type="compositionally biased region" description="Low complexity" evidence="1">
    <location>
        <begin position="203"/>
        <end position="214"/>
    </location>
</feature>
<dbReference type="Proteomes" id="UP001222325">
    <property type="component" value="Unassembled WGS sequence"/>
</dbReference>
<gene>
    <name evidence="2" type="ORF">B0H15DRAFT_947389</name>
</gene>
<feature type="compositionally biased region" description="Pro residues" evidence="1">
    <location>
        <begin position="645"/>
        <end position="662"/>
    </location>
</feature>
<evidence type="ECO:0000256" key="1">
    <source>
        <dbReference type="SAM" id="MobiDB-lite"/>
    </source>
</evidence>
<comment type="caution">
    <text evidence="2">The sequence shown here is derived from an EMBL/GenBank/DDBJ whole genome shotgun (WGS) entry which is preliminary data.</text>
</comment>
<organism evidence="2 3">
    <name type="scientific">Mycena belliarum</name>
    <dbReference type="NCBI Taxonomy" id="1033014"/>
    <lineage>
        <taxon>Eukaryota</taxon>
        <taxon>Fungi</taxon>
        <taxon>Dikarya</taxon>
        <taxon>Basidiomycota</taxon>
        <taxon>Agaricomycotina</taxon>
        <taxon>Agaricomycetes</taxon>
        <taxon>Agaricomycetidae</taxon>
        <taxon>Agaricales</taxon>
        <taxon>Marasmiineae</taxon>
        <taxon>Mycenaceae</taxon>
        <taxon>Mycena</taxon>
    </lineage>
</organism>
<keyword evidence="3" id="KW-1185">Reference proteome</keyword>
<dbReference type="AlphaFoldDB" id="A0AAD6UCW9"/>
<proteinExistence type="predicted"/>
<evidence type="ECO:0000313" key="2">
    <source>
        <dbReference type="EMBL" id="KAJ7094081.1"/>
    </source>
</evidence>
<feature type="region of interest" description="Disordered" evidence="1">
    <location>
        <begin position="533"/>
        <end position="553"/>
    </location>
</feature>
<evidence type="ECO:0000313" key="3">
    <source>
        <dbReference type="Proteomes" id="UP001222325"/>
    </source>
</evidence>
<protein>
    <recommendedName>
        <fullName evidence="4">Zn(2)-C6 fungal-type domain-containing protein</fullName>
    </recommendedName>
</protein>
<evidence type="ECO:0008006" key="4">
    <source>
        <dbReference type="Google" id="ProtNLM"/>
    </source>
</evidence>
<reference evidence="2" key="1">
    <citation type="submission" date="2023-03" db="EMBL/GenBank/DDBJ databases">
        <title>Massive genome expansion in bonnet fungi (Mycena s.s.) driven by repeated elements and novel gene families across ecological guilds.</title>
        <authorList>
            <consortium name="Lawrence Berkeley National Laboratory"/>
            <person name="Harder C.B."/>
            <person name="Miyauchi S."/>
            <person name="Viragh M."/>
            <person name="Kuo A."/>
            <person name="Thoen E."/>
            <person name="Andreopoulos B."/>
            <person name="Lu D."/>
            <person name="Skrede I."/>
            <person name="Drula E."/>
            <person name="Henrissat B."/>
            <person name="Morin E."/>
            <person name="Kohler A."/>
            <person name="Barry K."/>
            <person name="LaButti K."/>
            <person name="Morin E."/>
            <person name="Salamov A."/>
            <person name="Lipzen A."/>
            <person name="Mereny Z."/>
            <person name="Hegedus B."/>
            <person name="Baldrian P."/>
            <person name="Stursova M."/>
            <person name="Weitz H."/>
            <person name="Taylor A."/>
            <person name="Grigoriev I.V."/>
            <person name="Nagy L.G."/>
            <person name="Martin F."/>
            <person name="Kauserud H."/>
        </authorList>
    </citation>
    <scope>NUCLEOTIDE SEQUENCE</scope>
    <source>
        <strain evidence="2">CBHHK173m</strain>
    </source>
</reference>
<feature type="region of interest" description="Disordered" evidence="1">
    <location>
        <begin position="585"/>
        <end position="751"/>
    </location>
</feature>
<feature type="compositionally biased region" description="Acidic residues" evidence="1">
    <location>
        <begin position="239"/>
        <end position="263"/>
    </location>
</feature>
<feature type="compositionally biased region" description="Polar residues" evidence="1">
    <location>
        <begin position="169"/>
        <end position="182"/>
    </location>
</feature>
<sequence>MTGSSHKRKHRSSSGQDDAWINFRNCPNIDRIISYLDAGTLKKANLTVAEQAYTHFVDAVRDFRKWCKRDTALDVEALIYAASLALFQFCERVRHAAPAKPYAFRDLYLDMQDLAPDCSSSRVPVPTALFKIPPPRSTTRLPPLPAMDERSRISSSPVPSTKRVKLETAFQQSSSGSASRTNVPRGPPRRAHPNKSLVRVEVPTPSTPSTSRPTRPLPTPKVTKGPPRSSLPALPPDIVDVESEDEPRQDPDDDQDQDEDAERDADHDADQDPMDQDEEEPPEEPKVARRKSKGKQKEESREPSPTPTTRSEPANPADASTEAELDTLGKPESTPLVVPRQHVGAALPFGHYDAALFPCTECHSFNEQCFERGPGVACLPCAKRGIKCSHEATGVQRMLLQERAEKFTAGGSSALIARLAAILQARRQVDLFRALTTHAFHGFNEALRHLAWELIQTGAEISHEDLFLYFEDPQDLVTLRTIIARLKLTRQQLNQEFRPRPVVHERAAPADAEQYEIDPFCKTYPPPATSSDWIDSPGFQEFLTGPQDYSPALPARAAPRNLEVGPGAPLTADSDPELFRALASAAPAPPKTPPLSSLDAPEPSTPNRPSTIAARPVPPSVTVFRPPRPAPSTPGPSGWAGRAPLQPPAYGPPPPFPHPGYPYYPGYLPPGSYGPGSPAQYYAGPPPPSLGPSPLAASAAPAPSPSPKPPSDAARPPSSPKPPVGQSAPSSVEESAGTGEFAGTGEAASAV</sequence>
<feature type="region of interest" description="Disordered" evidence="1">
    <location>
        <begin position="127"/>
        <end position="335"/>
    </location>
</feature>
<feature type="compositionally biased region" description="Low complexity" evidence="1">
    <location>
        <begin position="663"/>
        <end position="683"/>
    </location>
</feature>
<name>A0AAD6UCW9_9AGAR</name>
<feature type="compositionally biased region" description="Low complexity" evidence="1">
    <location>
        <begin position="733"/>
        <end position="751"/>
    </location>
</feature>
<accession>A0AAD6UCW9</accession>
<feature type="compositionally biased region" description="Low complexity" evidence="1">
    <location>
        <begin position="692"/>
        <end position="701"/>
    </location>
</feature>
<feature type="compositionally biased region" description="Acidic residues" evidence="1">
    <location>
        <begin position="271"/>
        <end position="282"/>
    </location>
</feature>
<dbReference type="EMBL" id="JARJCN010000015">
    <property type="protein sequence ID" value="KAJ7094081.1"/>
    <property type="molecule type" value="Genomic_DNA"/>
</dbReference>